<evidence type="ECO:0000256" key="14">
    <source>
        <dbReference type="ARBA" id="ARBA00023180"/>
    </source>
</evidence>
<dbReference type="PROSITE" id="PS00108">
    <property type="entry name" value="PROTEIN_KINASE_ST"/>
    <property type="match status" value="1"/>
</dbReference>
<dbReference type="InterPro" id="IPR032675">
    <property type="entry name" value="LRR_dom_sf"/>
</dbReference>
<dbReference type="Pfam" id="PF00560">
    <property type="entry name" value="LRR_1"/>
    <property type="match status" value="5"/>
</dbReference>
<keyword evidence="12 16" id="KW-1133">Transmembrane helix</keyword>
<keyword evidence="20" id="KW-1185">Reference proteome</keyword>
<evidence type="ECO:0000313" key="19">
    <source>
        <dbReference type="EMBL" id="KAB5514360.1"/>
    </source>
</evidence>
<keyword evidence="13 16" id="KW-0472">Membrane</keyword>
<feature type="binding site" evidence="15">
    <location>
        <position position="714"/>
    </location>
    <ligand>
        <name>ATP</name>
        <dbReference type="ChEBI" id="CHEBI:30616"/>
    </ligand>
</feature>
<dbReference type="InterPro" id="IPR003591">
    <property type="entry name" value="Leu-rich_rpt_typical-subtyp"/>
</dbReference>
<evidence type="ECO:0000256" key="10">
    <source>
        <dbReference type="ARBA" id="ARBA00022777"/>
    </source>
</evidence>
<dbReference type="InterPro" id="IPR055414">
    <property type="entry name" value="LRR_R13L4/SHOC2-like"/>
</dbReference>
<evidence type="ECO:0000259" key="18">
    <source>
        <dbReference type="PROSITE" id="PS50011"/>
    </source>
</evidence>
<dbReference type="PANTHER" id="PTHR48056">
    <property type="entry name" value="LRR RECEPTOR-LIKE SERINE/THREONINE-PROTEIN KINASE-RELATED"/>
    <property type="match status" value="1"/>
</dbReference>
<dbReference type="FunFam" id="3.80.10.10:FF:000111">
    <property type="entry name" value="LRR receptor-like serine/threonine-protein kinase ERECTA"/>
    <property type="match status" value="1"/>
</dbReference>
<dbReference type="InterPro" id="IPR017441">
    <property type="entry name" value="Protein_kinase_ATP_BS"/>
</dbReference>
<evidence type="ECO:0000313" key="20">
    <source>
        <dbReference type="Proteomes" id="UP000326939"/>
    </source>
</evidence>
<evidence type="ECO:0000256" key="2">
    <source>
        <dbReference type="ARBA" id="ARBA00008684"/>
    </source>
</evidence>
<keyword evidence="5" id="KW-0808">Transferase</keyword>
<sequence>MSGKKPIFLLIHFLIRFLFQHADSKFHDQEQAVLLRLKQHWQNPLSLEHWTPSNTSHCTWPEVVCTNNYITQLILDNKNISGTIPPFLSHLKNLTFLNFYNNNIVGKIPVALYNLSKLEILDLSQNCVVGTIPDGIDRLARLSCLKLHANNLSGDIPAAIGRIPELRTLYLNDNLFNGTFPPEIGNLSKLEQLYMTRNGFLPSKLPSNFTQLKKLKMLWIAGANLIGEIPQMIGEMVALEHLDLSSNELTGNIPGSLFMLMNLRLLYLYCNKLSGEIPQVVEALNLTFVDLSMNNLTGTIPVDFGKLDKLSGLNLFVNQLSGEIPERIGRLPALKDFALFSNNLSGSIPPDLGRYSALETFQVASNRLTGNLPEYLCHGGSLRGVVAFDNKLGGELPKSLENCSRLLTVRISNNAFFGNIPAGLWTASNLQQLMISDNSFTGELPNEVSTSLLLLEMSNNRFSGSITIEGDSWRNLGVFNASNNLFTGAIPQELTTLRNLTVLLLDKNQLNGALPYDIMSWNSLNILNLSQNQLSGQIPEKFGFLPGLVKLDLSDNQFSGKIPPQIGSLRLTFLNLSSNHLMGQIPTEYENVAYATSFLNNPGLCTRRSSVYLKVCNSRPQKPSKTSTQFLALILSSLIAAFLFASLFAFITIRVHRKINHILDPEWKFIHFHMLNFTESDIFSGLKERNLIGSGGSGQVYRVAANGFGSVAVKRISNHRNSDQKLEKEFLAEIEILGTLRHLNIVKLLCCISNDNSKLLVYEYMENHSLDQWLHSEKKAKRSSASMNHVALDWSKRLQIAVGAAQGLCYLHHDCSPPIVHRDVKSSNILLDSHFNAKIADFGLARMLVKQGELATVSAVAGSLGYMAPGKAANHGDEDTCLAKWAWRHMQEEKPIVDVLDEEIKEPCCVDEMGDVFKLGVFCTSILPSERPNMKDILQILLGRNPRWVCGRKNMRHAEHASTPQLNSSKCESGWTVDNPWTRSEFSSITRTHYKDGVLGAFSLPFQLIEKTEDLDQEVSHEGLPQVCYTYGQVGHDSILCSFSKLLRNQLVKLMIESTGLGLSAQRDIYIW</sequence>
<dbReference type="GO" id="GO:0016020">
    <property type="term" value="C:membrane"/>
    <property type="evidence" value="ECO:0007669"/>
    <property type="project" value="UniProtKB-SubCell"/>
</dbReference>
<dbReference type="Gene3D" id="3.80.10.10">
    <property type="entry name" value="Ribonuclease Inhibitor"/>
    <property type="match status" value="6"/>
</dbReference>
<evidence type="ECO:0000256" key="11">
    <source>
        <dbReference type="ARBA" id="ARBA00022840"/>
    </source>
</evidence>
<evidence type="ECO:0000256" key="9">
    <source>
        <dbReference type="ARBA" id="ARBA00022741"/>
    </source>
</evidence>
<keyword evidence="11 15" id="KW-0067">ATP-binding</keyword>
<keyword evidence="10" id="KW-0418">Kinase</keyword>
<dbReference type="InterPro" id="IPR008271">
    <property type="entry name" value="Ser/Thr_kinase_AS"/>
</dbReference>
<dbReference type="InterPro" id="IPR011009">
    <property type="entry name" value="Kinase-like_dom_sf"/>
</dbReference>
<dbReference type="FunFam" id="3.80.10.10:FF:001519">
    <property type="entry name" value="Highly similar to receptor-like protein kinase"/>
    <property type="match status" value="1"/>
</dbReference>
<dbReference type="FunFam" id="3.80.10.10:FF:000077">
    <property type="entry name" value="LRR receptor-like serine/threonine-protein kinase ERL1"/>
    <property type="match status" value="1"/>
</dbReference>
<feature type="transmembrane region" description="Helical" evidence="16">
    <location>
        <begin position="630"/>
        <end position="653"/>
    </location>
</feature>
<dbReference type="SUPFAM" id="SSF52058">
    <property type="entry name" value="L domain-like"/>
    <property type="match status" value="1"/>
</dbReference>
<accession>A0A5N5J8Q3</accession>
<dbReference type="Gene3D" id="1.10.510.10">
    <property type="entry name" value="Transferase(Phosphotransferase) domain 1"/>
    <property type="match status" value="2"/>
</dbReference>
<dbReference type="Pfam" id="PF23598">
    <property type="entry name" value="LRR_14"/>
    <property type="match status" value="1"/>
</dbReference>
<keyword evidence="8" id="KW-0677">Repeat</keyword>
<feature type="domain" description="Protein kinase" evidence="18">
    <location>
        <begin position="686"/>
        <end position="999"/>
    </location>
</feature>
<keyword evidence="9 15" id="KW-0547">Nucleotide-binding</keyword>
<dbReference type="FunFam" id="1.10.510.10:FF:001424">
    <property type="entry name" value="Protein kinase superfamily protein"/>
    <property type="match status" value="1"/>
</dbReference>
<keyword evidence="6 16" id="KW-0812">Transmembrane</keyword>
<comment type="similarity">
    <text evidence="3">Belongs to the RLP family.</text>
</comment>
<proteinExistence type="inferred from homology"/>
<dbReference type="PROSITE" id="PS51450">
    <property type="entry name" value="LRR"/>
    <property type="match status" value="1"/>
</dbReference>
<dbReference type="PROSITE" id="PS50011">
    <property type="entry name" value="PROTEIN_KINASE_DOM"/>
    <property type="match status" value="1"/>
</dbReference>
<dbReference type="FunFam" id="3.80.10.10:FF:001670">
    <property type="entry name" value="Putative leucine-rich repeat receptor-like protein kinase family protein"/>
    <property type="match status" value="1"/>
</dbReference>
<feature type="signal peptide" evidence="17">
    <location>
        <begin position="1"/>
        <end position="24"/>
    </location>
</feature>
<evidence type="ECO:0000256" key="15">
    <source>
        <dbReference type="PROSITE-ProRule" id="PRU10141"/>
    </source>
</evidence>
<dbReference type="SUPFAM" id="SSF56112">
    <property type="entry name" value="Protein kinase-like (PK-like)"/>
    <property type="match status" value="1"/>
</dbReference>
<comment type="similarity">
    <text evidence="2">Belongs to the protein kinase superfamily. Ser/Thr protein kinase family.</text>
</comment>
<keyword evidence="4" id="KW-0433">Leucine-rich repeat</keyword>
<dbReference type="AlphaFoldDB" id="A0A5N5J8Q3"/>
<evidence type="ECO:0000256" key="5">
    <source>
        <dbReference type="ARBA" id="ARBA00022679"/>
    </source>
</evidence>
<evidence type="ECO:0000256" key="17">
    <source>
        <dbReference type="SAM" id="SignalP"/>
    </source>
</evidence>
<dbReference type="Pfam" id="PF13855">
    <property type="entry name" value="LRR_8"/>
    <property type="match status" value="1"/>
</dbReference>
<evidence type="ECO:0000256" key="16">
    <source>
        <dbReference type="SAM" id="Phobius"/>
    </source>
</evidence>
<dbReference type="SMART" id="SM00220">
    <property type="entry name" value="S_TKc"/>
    <property type="match status" value="1"/>
</dbReference>
<dbReference type="InterPro" id="IPR001611">
    <property type="entry name" value="Leu-rich_rpt"/>
</dbReference>
<reference evidence="20" key="1">
    <citation type="journal article" date="2019" name="Gigascience">
        <title>De novo genome assembly of the endangered Acer yangbiense, a plant species with extremely small populations endemic to Yunnan Province, China.</title>
        <authorList>
            <person name="Yang J."/>
            <person name="Wariss H.M."/>
            <person name="Tao L."/>
            <person name="Zhang R."/>
            <person name="Yun Q."/>
            <person name="Hollingsworth P."/>
            <person name="Dao Z."/>
            <person name="Luo G."/>
            <person name="Guo H."/>
            <person name="Ma Y."/>
            <person name="Sun W."/>
        </authorList>
    </citation>
    <scope>NUCLEOTIDE SEQUENCE [LARGE SCALE GENOMIC DNA]</scope>
    <source>
        <strain evidence="20">cv. br00</strain>
    </source>
</reference>
<organism evidence="19 20">
    <name type="scientific">Salix brachista</name>
    <dbReference type="NCBI Taxonomy" id="2182728"/>
    <lineage>
        <taxon>Eukaryota</taxon>
        <taxon>Viridiplantae</taxon>
        <taxon>Streptophyta</taxon>
        <taxon>Embryophyta</taxon>
        <taxon>Tracheophyta</taxon>
        <taxon>Spermatophyta</taxon>
        <taxon>Magnoliopsida</taxon>
        <taxon>eudicotyledons</taxon>
        <taxon>Gunneridae</taxon>
        <taxon>Pentapetalae</taxon>
        <taxon>rosids</taxon>
        <taxon>fabids</taxon>
        <taxon>Malpighiales</taxon>
        <taxon>Salicaceae</taxon>
        <taxon>Saliceae</taxon>
        <taxon>Salix</taxon>
    </lineage>
</organism>
<protein>
    <recommendedName>
        <fullName evidence="18">Protein kinase domain-containing protein</fullName>
    </recommendedName>
</protein>
<keyword evidence="7 17" id="KW-0732">Signal</keyword>
<evidence type="ECO:0000256" key="7">
    <source>
        <dbReference type="ARBA" id="ARBA00022729"/>
    </source>
</evidence>
<feature type="chain" id="PRO_5024446820" description="Protein kinase domain-containing protein" evidence="17">
    <location>
        <begin position="25"/>
        <end position="1072"/>
    </location>
</feature>
<comment type="subcellular location">
    <subcellularLocation>
        <location evidence="1">Membrane</location>
        <topology evidence="1">Single-pass type I membrane protein</topology>
    </subcellularLocation>
</comment>
<evidence type="ECO:0000256" key="12">
    <source>
        <dbReference type="ARBA" id="ARBA00022989"/>
    </source>
</evidence>
<evidence type="ECO:0000256" key="13">
    <source>
        <dbReference type="ARBA" id="ARBA00023136"/>
    </source>
</evidence>
<dbReference type="InterPro" id="IPR000719">
    <property type="entry name" value="Prot_kinase_dom"/>
</dbReference>
<dbReference type="InterPro" id="IPR013210">
    <property type="entry name" value="LRR_N_plant-typ"/>
</dbReference>
<keyword evidence="14" id="KW-0325">Glycoprotein</keyword>
<evidence type="ECO:0000256" key="1">
    <source>
        <dbReference type="ARBA" id="ARBA00004479"/>
    </source>
</evidence>
<dbReference type="GO" id="GO:0033612">
    <property type="term" value="F:receptor serine/threonine kinase binding"/>
    <property type="evidence" value="ECO:0007669"/>
    <property type="project" value="TreeGrafter"/>
</dbReference>
<dbReference type="Pfam" id="PF00069">
    <property type="entry name" value="Pkinase"/>
    <property type="match status" value="1"/>
</dbReference>
<name>A0A5N5J8Q3_9ROSI</name>
<dbReference type="Gene3D" id="3.30.200.20">
    <property type="entry name" value="Phosphorylase Kinase, domain 1"/>
    <property type="match status" value="1"/>
</dbReference>
<dbReference type="GO" id="GO:0005524">
    <property type="term" value="F:ATP binding"/>
    <property type="evidence" value="ECO:0007669"/>
    <property type="project" value="UniProtKB-UniRule"/>
</dbReference>
<evidence type="ECO:0000256" key="4">
    <source>
        <dbReference type="ARBA" id="ARBA00022614"/>
    </source>
</evidence>
<dbReference type="PROSITE" id="PS00107">
    <property type="entry name" value="PROTEIN_KINASE_ATP"/>
    <property type="match status" value="1"/>
</dbReference>
<gene>
    <name evidence="19" type="ORF">DKX38_028266</name>
</gene>
<dbReference type="InterPro" id="IPR050647">
    <property type="entry name" value="Plant_LRR-RLKs"/>
</dbReference>
<dbReference type="EMBL" id="VDCV01000018">
    <property type="protein sequence ID" value="KAB5514360.1"/>
    <property type="molecule type" value="Genomic_DNA"/>
</dbReference>
<evidence type="ECO:0000256" key="6">
    <source>
        <dbReference type="ARBA" id="ARBA00022692"/>
    </source>
</evidence>
<dbReference type="SUPFAM" id="SSF52047">
    <property type="entry name" value="RNI-like"/>
    <property type="match status" value="1"/>
</dbReference>
<comment type="caution">
    <text evidence="19">The sequence shown here is derived from an EMBL/GenBank/DDBJ whole genome shotgun (WGS) entry which is preliminary data.</text>
</comment>
<evidence type="ECO:0000256" key="8">
    <source>
        <dbReference type="ARBA" id="ARBA00022737"/>
    </source>
</evidence>
<dbReference type="Proteomes" id="UP000326939">
    <property type="component" value="Chromosome 18"/>
</dbReference>
<dbReference type="GO" id="GO:0004672">
    <property type="term" value="F:protein kinase activity"/>
    <property type="evidence" value="ECO:0007669"/>
    <property type="project" value="InterPro"/>
</dbReference>
<dbReference type="SMART" id="SM00369">
    <property type="entry name" value="LRR_TYP"/>
    <property type="match status" value="6"/>
</dbReference>
<dbReference type="Pfam" id="PF08263">
    <property type="entry name" value="LRRNT_2"/>
    <property type="match status" value="1"/>
</dbReference>
<evidence type="ECO:0000256" key="3">
    <source>
        <dbReference type="ARBA" id="ARBA00009592"/>
    </source>
</evidence>
<dbReference type="PANTHER" id="PTHR48056:SF29">
    <property type="entry name" value="RECEPTOR-LIKE PROTEIN KINASE HSL1"/>
    <property type="match status" value="1"/>
</dbReference>